<keyword evidence="3 10" id="KW-1003">Cell membrane</keyword>
<evidence type="ECO:0000256" key="4">
    <source>
        <dbReference type="ARBA" id="ARBA00022538"/>
    </source>
</evidence>
<feature type="transmembrane region" description="Helical" evidence="12">
    <location>
        <begin position="145"/>
        <end position="170"/>
    </location>
</feature>
<feature type="transmembrane region" description="Helical" evidence="12">
    <location>
        <begin position="191"/>
        <end position="215"/>
    </location>
</feature>
<keyword evidence="2 10" id="KW-0813">Transport</keyword>
<evidence type="ECO:0000256" key="1">
    <source>
        <dbReference type="ARBA" id="ARBA00004651"/>
    </source>
</evidence>
<reference evidence="13 14" key="1">
    <citation type="submission" date="2019-03" db="EMBL/GenBank/DDBJ databases">
        <title>Genomic Encyclopedia of Type Strains, Phase IV (KMG-IV): sequencing the most valuable type-strain genomes for metagenomic binning, comparative biology and taxonomic classification.</title>
        <authorList>
            <person name="Goeker M."/>
        </authorList>
    </citation>
    <scope>NUCLEOTIDE SEQUENCE [LARGE SCALE GENOMIC DNA]</scope>
    <source>
        <strain evidence="13 14">DSM 28140</strain>
    </source>
</reference>
<feature type="binding site" evidence="11">
    <location>
        <position position="121"/>
    </location>
    <ligand>
        <name>K(+)</name>
        <dbReference type="ChEBI" id="CHEBI:29103"/>
    </ligand>
</feature>
<feature type="binding site" evidence="11">
    <location>
        <position position="441"/>
    </location>
    <ligand>
        <name>K(+)</name>
        <dbReference type="ChEBI" id="CHEBI:29103"/>
    </ligand>
</feature>
<feature type="transmembrane region" description="Helical" evidence="12">
    <location>
        <begin position="464"/>
        <end position="485"/>
    </location>
</feature>
<evidence type="ECO:0000256" key="10">
    <source>
        <dbReference type="PIRNR" id="PIRNR006247"/>
    </source>
</evidence>
<keyword evidence="4 10" id="KW-0633">Potassium transport</keyword>
<feature type="binding site" evidence="11">
    <location>
        <position position="228"/>
    </location>
    <ligand>
        <name>K(+)</name>
        <dbReference type="ChEBI" id="CHEBI:29103"/>
    </ligand>
</feature>
<protein>
    <recommendedName>
        <fullName evidence="10">Trk system potassium uptake protein</fullName>
    </recommendedName>
</protein>
<evidence type="ECO:0000256" key="8">
    <source>
        <dbReference type="ARBA" id="ARBA00023065"/>
    </source>
</evidence>
<dbReference type="RefSeq" id="WP_232517251.1">
    <property type="nucleotide sequence ID" value="NZ_LEKL01000037.1"/>
</dbReference>
<evidence type="ECO:0000313" key="14">
    <source>
        <dbReference type="Proteomes" id="UP000294619"/>
    </source>
</evidence>
<dbReference type="Pfam" id="PF02386">
    <property type="entry name" value="TrkH"/>
    <property type="match status" value="1"/>
</dbReference>
<feature type="transmembrane region" description="Helical" evidence="12">
    <location>
        <begin position="340"/>
        <end position="362"/>
    </location>
</feature>
<name>A0A4R3YAM5_9PAST</name>
<evidence type="ECO:0000256" key="6">
    <source>
        <dbReference type="ARBA" id="ARBA00022958"/>
    </source>
</evidence>
<feature type="transmembrane region" description="Helical" evidence="12">
    <location>
        <begin position="12"/>
        <end position="39"/>
    </location>
</feature>
<dbReference type="GO" id="GO:0005886">
    <property type="term" value="C:plasma membrane"/>
    <property type="evidence" value="ECO:0007669"/>
    <property type="project" value="UniProtKB-SubCell"/>
</dbReference>
<keyword evidence="6 10" id="KW-0630">Potassium</keyword>
<dbReference type="GO" id="GO:0015379">
    <property type="term" value="F:potassium:chloride symporter activity"/>
    <property type="evidence" value="ECO:0007669"/>
    <property type="project" value="InterPro"/>
</dbReference>
<evidence type="ECO:0000256" key="7">
    <source>
        <dbReference type="ARBA" id="ARBA00022989"/>
    </source>
</evidence>
<accession>A0A4R3YAM5</accession>
<dbReference type="PANTHER" id="PTHR32024:SF3">
    <property type="entry name" value="TRK SYSTEM POTASSIUM UPTAKE PROTEIN"/>
    <property type="match status" value="1"/>
</dbReference>
<feature type="binding site" evidence="11">
    <location>
        <position position="440"/>
    </location>
    <ligand>
        <name>K(+)</name>
        <dbReference type="ChEBI" id="CHEBI:29103"/>
    </ligand>
</feature>
<comment type="similarity">
    <text evidence="10">Belongs to the TrkH potassium transport family.</text>
</comment>
<dbReference type="InterPro" id="IPR003445">
    <property type="entry name" value="Cat_transpt"/>
</dbReference>
<keyword evidence="9 10" id="KW-0472">Membrane</keyword>
<keyword evidence="8 10" id="KW-0406">Ion transport</keyword>
<feature type="binding site" evidence="11">
    <location>
        <position position="120"/>
    </location>
    <ligand>
        <name>K(+)</name>
        <dbReference type="ChEBI" id="CHEBI:29103"/>
    </ligand>
</feature>
<feature type="transmembrane region" description="Helical" evidence="12">
    <location>
        <begin position="399"/>
        <end position="422"/>
    </location>
</feature>
<dbReference type="InterPro" id="IPR004772">
    <property type="entry name" value="TrkH"/>
</dbReference>
<feature type="transmembrane region" description="Helical" evidence="12">
    <location>
        <begin position="243"/>
        <end position="263"/>
    </location>
</feature>
<evidence type="ECO:0000256" key="3">
    <source>
        <dbReference type="ARBA" id="ARBA00022475"/>
    </source>
</evidence>
<comment type="caution">
    <text evidence="13">The sequence shown here is derived from an EMBL/GenBank/DDBJ whole genome shotgun (WGS) entry which is preliminary data.</text>
</comment>
<keyword evidence="11" id="KW-0479">Metal-binding</keyword>
<evidence type="ECO:0000256" key="12">
    <source>
        <dbReference type="SAM" id="Phobius"/>
    </source>
</evidence>
<dbReference type="PANTHER" id="PTHR32024">
    <property type="entry name" value="TRK SYSTEM POTASSIUM UPTAKE PROTEIN TRKG-RELATED"/>
    <property type="match status" value="1"/>
</dbReference>
<feature type="binding site" evidence="11">
    <location>
        <position position="323"/>
    </location>
    <ligand>
        <name>K(+)</name>
        <dbReference type="ChEBI" id="CHEBI:29103"/>
    </ligand>
</feature>
<feature type="transmembrane region" description="Helical" evidence="12">
    <location>
        <begin position="275"/>
        <end position="299"/>
    </location>
</feature>
<organism evidence="13 14">
    <name type="scientific">Testudinibacter aquarius</name>
    <dbReference type="NCBI Taxonomy" id="1524974"/>
    <lineage>
        <taxon>Bacteria</taxon>
        <taxon>Pseudomonadati</taxon>
        <taxon>Pseudomonadota</taxon>
        <taxon>Gammaproteobacteria</taxon>
        <taxon>Pasteurellales</taxon>
        <taxon>Pasteurellaceae</taxon>
        <taxon>Testudinibacter</taxon>
    </lineage>
</organism>
<keyword evidence="7 12" id="KW-1133">Transmembrane helix</keyword>
<gene>
    <name evidence="13" type="ORF">EDC16_102332</name>
</gene>
<evidence type="ECO:0000313" key="13">
    <source>
        <dbReference type="EMBL" id="TCV89455.1"/>
    </source>
</evidence>
<dbReference type="EMBL" id="SMCP01000002">
    <property type="protein sequence ID" value="TCV89455.1"/>
    <property type="molecule type" value="Genomic_DNA"/>
</dbReference>
<keyword evidence="5 12" id="KW-0812">Transmembrane</keyword>
<comment type="subcellular location">
    <subcellularLocation>
        <location evidence="10">Cell inner membrane</location>
        <topology evidence="10">Multi-pass membrane protein</topology>
    </subcellularLocation>
    <subcellularLocation>
        <location evidence="1">Cell membrane</location>
        <topology evidence="1">Multi-pass membrane protein</topology>
    </subcellularLocation>
</comment>
<dbReference type="Proteomes" id="UP000294619">
    <property type="component" value="Unassembled WGS sequence"/>
</dbReference>
<feature type="transmembrane region" description="Helical" evidence="12">
    <location>
        <begin position="80"/>
        <end position="102"/>
    </location>
</feature>
<proteinExistence type="inferred from homology"/>
<keyword evidence="10" id="KW-0997">Cell inner membrane</keyword>
<dbReference type="PIRSF" id="PIRSF006247">
    <property type="entry name" value="TrkH"/>
    <property type="match status" value="1"/>
</dbReference>
<dbReference type="AlphaFoldDB" id="A0A4R3YAM5"/>
<comment type="function">
    <text evidence="10">Low-affinity potassium transport system. Interacts with Trk system potassium uptake protein TrkA.</text>
</comment>
<evidence type="ECO:0000256" key="2">
    <source>
        <dbReference type="ARBA" id="ARBA00022448"/>
    </source>
</evidence>
<evidence type="ECO:0000256" key="11">
    <source>
        <dbReference type="PIRSR" id="PIRSR006247-1"/>
    </source>
</evidence>
<dbReference type="GO" id="GO:0046872">
    <property type="term" value="F:metal ion binding"/>
    <property type="evidence" value="ECO:0007669"/>
    <property type="project" value="UniProtKB-KW"/>
</dbReference>
<evidence type="ECO:0000256" key="5">
    <source>
        <dbReference type="ARBA" id="ARBA00022692"/>
    </source>
</evidence>
<sequence>MANLSQSINFMMFNSAFILYTLGSVLNKIAYLLLLPIITALVTNGDGLAEFSQSFVIILFFSFLLTWKKPINMALRVKDMLLMTTLIWVVVGLFSALPFIFIKHISLTDAYFETMSGLTTTGSSVLSNLNNTAPSLLMWRSTLQWIGGLGMIVMAVAILPFLNVGGMTLFRSESSDWSEKSTPHTKDIAKNIIRIYILLTVLSIVAFMLSGMSFFDAINHSFAALSTGGFSTRDAGLADYSNAAQWVCALFMFLGSLPFLLFLQAAQKRNFKIIAYNQQIVGFTLFIVVTGLFLTGYLYQQHIFNFNDSLRFSFFSLINILSTSGFTLVNFDTWTSATTIIFAFAFLIGGCSGSTAGGIKIFRFQIIFSLLKIQIQTLVHPNSVHLLQYNGKKVQNNTLFAIITFIFCYFISIFILSVLLAISGMDSLEALSSAATAIGNVGPGLGPSVGPSGNFANIPEIAKWLMSIGMLLGRLEITTMLVLLFPRYWKM</sequence>
<feature type="transmembrane region" description="Helical" evidence="12">
    <location>
        <begin position="51"/>
        <end position="68"/>
    </location>
</feature>
<evidence type="ECO:0000256" key="9">
    <source>
        <dbReference type="ARBA" id="ARBA00023136"/>
    </source>
</evidence>